<dbReference type="AlphaFoldDB" id="A0A426XK19"/>
<dbReference type="InterPro" id="IPR007321">
    <property type="entry name" value="Transposase_28"/>
</dbReference>
<dbReference type="EMBL" id="AMZH03019808">
    <property type="protein sequence ID" value="RRT39878.1"/>
    <property type="molecule type" value="Genomic_DNA"/>
</dbReference>
<sequence>MKSDHDLDTTVIEGSLAVIRERYSIPVEYGLHMSQPGQRPYSLDAPGMCISVDTLETGLRFPLHPLIEECLRWWRISPSQVAPSSWRYFVVFLGERRVAEIIPTQDLFIACFRFCKSRGGYYLTARVGFQVSEASSNNKGWKFRYIFVSDRMDLEELRGIPKVTSGKVPPTRPAAREVGASPAKESPKASSKRPVDAPAEQAEDATSRHKTVKVLTRRHKSRLGERESHSRSKGKEPAAPSEEPETCAESEEGGASPAHRRPRLMKDLFKTKVHKDDAGYYTLLMSNQGHQDPDGRG</sequence>
<feature type="compositionally biased region" description="Basic and acidic residues" evidence="1">
    <location>
        <begin position="222"/>
        <end position="236"/>
    </location>
</feature>
<protein>
    <recommendedName>
        <fullName evidence="2">Transposase (putative) gypsy type domain-containing protein</fullName>
    </recommendedName>
</protein>
<accession>A0A426XK19</accession>
<feature type="region of interest" description="Disordered" evidence="1">
    <location>
        <begin position="162"/>
        <end position="270"/>
    </location>
</feature>
<comment type="caution">
    <text evidence="3">The sequence shown here is derived from an EMBL/GenBank/DDBJ whole genome shotgun (WGS) entry which is preliminary data.</text>
</comment>
<dbReference type="Pfam" id="PF04195">
    <property type="entry name" value="Transposase_28"/>
    <property type="match status" value="1"/>
</dbReference>
<proteinExistence type="predicted"/>
<organism evidence="3 4">
    <name type="scientific">Ensete ventricosum</name>
    <name type="common">Abyssinian banana</name>
    <name type="synonym">Musa ensete</name>
    <dbReference type="NCBI Taxonomy" id="4639"/>
    <lineage>
        <taxon>Eukaryota</taxon>
        <taxon>Viridiplantae</taxon>
        <taxon>Streptophyta</taxon>
        <taxon>Embryophyta</taxon>
        <taxon>Tracheophyta</taxon>
        <taxon>Spermatophyta</taxon>
        <taxon>Magnoliopsida</taxon>
        <taxon>Liliopsida</taxon>
        <taxon>Zingiberales</taxon>
        <taxon>Musaceae</taxon>
        <taxon>Ensete</taxon>
    </lineage>
</organism>
<name>A0A426XK19_ENSVE</name>
<gene>
    <name evidence="3" type="ORF">B296_00053970</name>
</gene>
<dbReference type="Proteomes" id="UP000287651">
    <property type="component" value="Unassembled WGS sequence"/>
</dbReference>
<feature type="compositionally biased region" description="Basic residues" evidence="1">
    <location>
        <begin position="208"/>
        <end position="221"/>
    </location>
</feature>
<evidence type="ECO:0000256" key="1">
    <source>
        <dbReference type="SAM" id="MobiDB-lite"/>
    </source>
</evidence>
<evidence type="ECO:0000259" key="2">
    <source>
        <dbReference type="Pfam" id="PF04195"/>
    </source>
</evidence>
<evidence type="ECO:0000313" key="3">
    <source>
        <dbReference type="EMBL" id="RRT39878.1"/>
    </source>
</evidence>
<reference evidence="3 4" key="1">
    <citation type="journal article" date="2014" name="Agronomy (Basel)">
        <title>A Draft Genome Sequence for Ensete ventricosum, the Drought-Tolerant Tree Against Hunger.</title>
        <authorList>
            <person name="Harrison J."/>
            <person name="Moore K.A."/>
            <person name="Paszkiewicz K."/>
            <person name="Jones T."/>
            <person name="Grant M."/>
            <person name="Ambacheew D."/>
            <person name="Muzemil S."/>
            <person name="Studholme D.J."/>
        </authorList>
    </citation>
    <scope>NUCLEOTIDE SEQUENCE [LARGE SCALE GENOMIC DNA]</scope>
</reference>
<feature type="compositionally biased region" description="Acidic residues" evidence="1">
    <location>
        <begin position="242"/>
        <end position="252"/>
    </location>
</feature>
<evidence type="ECO:0000313" key="4">
    <source>
        <dbReference type="Proteomes" id="UP000287651"/>
    </source>
</evidence>
<feature type="domain" description="Transposase (putative) gypsy type" evidence="2">
    <location>
        <begin position="51"/>
        <end position="115"/>
    </location>
</feature>